<dbReference type="EMBL" id="VRMN01000006">
    <property type="protein sequence ID" value="KAA8493530.1"/>
    <property type="molecule type" value="Genomic_DNA"/>
</dbReference>
<reference evidence="2" key="1">
    <citation type="journal article" date="2019" name="Nat. Commun.">
        <title>Expansion of phycobilisome linker gene families in mesophilic red algae.</title>
        <authorList>
            <person name="Lee J."/>
            <person name="Kim D."/>
            <person name="Bhattacharya D."/>
            <person name="Yoon H.S."/>
        </authorList>
    </citation>
    <scope>NUCLEOTIDE SEQUENCE [LARGE SCALE GENOMIC DNA]</scope>
    <source>
        <strain evidence="2">CCMP 1328</strain>
    </source>
</reference>
<evidence type="ECO:0000313" key="2">
    <source>
        <dbReference type="Proteomes" id="UP000324585"/>
    </source>
</evidence>
<keyword evidence="2" id="KW-1185">Reference proteome</keyword>
<evidence type="ECO:0000313" key="1">
    <source>
        <dbReference type="EMBL" id="KAA8493530.1"/>
    </source>
</evidence>
<sequence length="671" mass="76431">MQDELLGLSGAHREIQRALLHKWGRSEDKAANEQAWQRLAAGAHDKPGEDARVVEYMMKVLTSRDEVNLYAESLWKVSGGAEDREILNVHEEKEFRLTLTRLCNYACRAPENPTAEGRMLLSCFVCLYPIRALRWFFHALFSGTRSGDVHDKRMASSDRTLPRMTELLGLLLGLGNLPFCVSSSGWPLLSLFVREEIYGLFADARDKVCRPRELEVRGEKIQNFIQILAEPWRNEIPFAETVREFVHVLNRLCHHALVVEALQIESCFTFLAGCLTFGAKRDHQCTQCAFALCFQFLNFLLGYASRWEHMNDDVIGACVEIFLLYFASEECLATASPRFSHHQAPALREAQIALASFLQHRGLNQYWTPGPRFKQVVQTETLQAFPAFCLACLAQAGLILPESEICGVVGSPAPFRREPSGNAQEKEYAAQYKALDGALSCMLRLLVFGFSNGILYDWEGAIAFLTFTRDEWEFLPRAKLVHSSENIHLYSKAILTNEESLVRLWLCVVCRTMLSLETGQEFDALGEVILRLSAGISAASTPCKQFLCRFFFRAYRLLLLVSEFSATEVQIQHCAYHLTRIFVAQLDEEGDEPKRALLTEYFRCLMHSGLNVLDLQGVDADYVRFYYGAFWAAWRLQNEAVVRDIEVHFRSDFHSVIDLFSNEVVPYGKFH</sequence>
<comment type="caution">
    <text evidence="1">The sequence shown here is derived from an EMBL/GenBank/DDBJ whole genome shotgun (WGS) entry which is preliminary data.</text>
</comment>
<dbReference type="Proteomes" id="UP000324585">
    <property type="component" value="Unassembled WGS sequence"/>
</dbReference>
<proteinExistence type="predicted"/>
<accession>A0A5J4YRH7</accession>
<name>A0A5J4YRH7_PORPP</name>
<organism evidence="1 2">
    <name type="scientific">Porphyridium purpureum</name>
    <name type="common">Red alga</name>
    <name type="synonym">Porphyridium cruentum</name>
    <dbReference type="NCBI Taxonomy" id="35688"/>
    <lineage>
        <taxon>Eukaryota</taxon>
        <taxon>Rhodophyta</taxon>
        <taxon>Bangiophyceae</taxon>
        <taxon>Porphyridiales</taxon>
        <taxon>Porphyridiaceae</taxon>
        <taxon>Porphyridium</taxon>
    </lineage>
</organism>
<dbReference type="AlphaFoldDB" id="A0A5J4YRH7"/>
<gene>
    <name evidence="1" type="ORF">FVE85_4667</name>
</gene>
<protein>
    <submittedName>
        <fullName evidence="1">Uncharacterized protein</fullName>
    </submittedName>
</protein>